<name>A0A1X6NPA7_PORUM</name>
<reference evidence="1 2" key="1">
    <citation type="submission" date="2017-03" db="EMBL/GenBank/DDBJ databases">
        <title>WGS assembly of Porphyra umbilicalis.</title>
        <authorList>
            <person name="Brawley S.H."/>
            <person name="Blouin N.A."/>
            <person name="Ficko-Blean E."/>
            <person name="Wheeler G.L."/>
            <person name="Lohr M."/>
            <person name="Goodson H.V."/>
            <person name="Jenkins J.W."/>
            <person name="Blaby-Haas C.E."/>
            <person name="Helliwell K.E."/>
            <person name="Chan C."/>
            <person name="Marriage T."/>
            <person name="Bhattacharya D."/>
            <person name="Klein A.S."/>
            <person name="Badis Y."/>
            <person name="Brodie J."/>
            <person name="Cao Y."/>
            <person name="Collen J."/>
            <person name="Dittami S.M."/>
            <person name="Gachon C.M."/>
            <person name="Green B.R."/>
            <person name="Karpowicz S."/>
            <person name="Kim J.W."/>
            <person name="Kudahl U."/>
            <person name="Lin S."/>
            <person name="Michel G."/>
            <person name="Mittag M."/>
            <person name="Olson B.J."/>
            <person name="Pangilinan J."/>
            <person name="Peng Y."/>
            <person name="Qiu H."/>
            <person name="Shu S."/>
            <person name="Singer J.T."/>
            <person name="Smith A.G."/>
            <person name="Sprecher B.N."/>
            <person name="Wagner V."/>
            <person name="Wang W."/>
            <person name="Wang Z.-Y."/>
            <person name="Yan J."/>
            <person name="Yarish C."/>
            <person name="Zoeuner-Riek S."/>
            <person name="Zhuang Y."/>
            <person name="Zou Y."/>
            <person name="Lindquist E.A."/>
            <person name="Grimwood J."/>
            <person name="Barry K."/>
            <person name="Rokhsar D.S."/>
            <person name="Schmutz J."/>
            <person name="Stiller J.W."/>
            <person name="Grossman A.R."/>
            <person name="Prochnik S.E."/>
        </authorList>
    </citation>
    <scope>NUCLEOTIDE SEQUENCE [LARGE SCALE GENOMIC DNA]</scope>
    <source>
        <strain evidence="1">4086291</strain>
    </source>
</reference>
<keyword evidence="2" id="KW-1185">Reference proteome</keyword>
<proteinExistence type="predicted"/>
<protein>
    <submittedName>
        <fullName evidence="1">Uncharacterized protein</fullName>
    </submittedName>
</protein>
<evidence type="ECO:0000313" key="2">
    <source>
        <dbReference type="Proteomes" id="UP000218209"/>
    </source>
</evidence>
<gene>
    <name evidence="1" type="ORF">BU14_0759s0003</name>
</gene>
<dbReference type="Proteomes" id="UP000218209">
    <property type="component" value="Unassembled WGS sequence"/>
</dbReference>
<sequence>MAFVPSATVTALGASRSAFVCAKPAVQAVPAAAATRPGRASCPRMIALPVVGDVDPLSALLTGGEVAIAGAVGVIIFNVASGLFASVNAPPPEDTAPARRAAAESNDGILGLSALKPEQTKKRVQVAMKTSTPVKRDNTAANLAALEEQAKAMFPKE</sequence>
<evidence type="ECO:0000313" key="1">
    <source>
        <dbReference type="EMBL" id="OSX70434.1"/>
    </source>
</evidence>
<organism evidence="1 2">
    <name type="scientific">Porphyra umbilicalis</name>
    <name type="common">Purple laver</name>
    <name type="synonym">Red alga</name>
    <dbReference type="NCBI Taxonomy" id="2786"/>
    <lineage>
        <taxon>Eukaryota</taxon>
        <taxon>Rhodophyta</taxon>
        <taxon>Bangiophyceae</taxon>
        <taxon>Bangiales</taxon>
        <taxon>Bangiaceae</taxon>
        <taxon>Porphyra</taxon>
    </lineage>
</organism>
<dbReference type="AlphaFoldDB" id="A0A1X6NPA7"/>
<accession>A0A1X6NPA7</accession>
<dbReference type="EMBL" id="KV919258">
    <property type="protein sequence ID" value="OSX70434.1"/>
    <property type="molecule type" value="Genomic_DNA"/>
</dbReference>